<name>A0A1B7ND46_9AGAM</name>
<protein>
    <submittedName>
        <fullName evidence="1">Uncharacterized protein</fullName>
    </submittedName>
</protein>
<accession>A0A1B7ND46</accession>
<sequence length="71" mass="7935">MPNFRAQDIINQVSTQRSEVEADAVGARTKATKRGGQAPQIQGGFIIQTATRFRRSRPIRYNESLVKCRSA</sequence>
<dbReference type="Proteomes" id="UP000092154">
    <property type="component" value="Unassembled WGS sequence"/>
</dbReference>
<proteinExistence type="predicted"/>
<keyword evidence="2" id="KW-1185">Reference proteome</keyword>
<evidence type="ECO:0000313" key="2">
    <source>
        <dbReference type="Proteomes" id="UP000092154"/>
    </source>
</evidence>
<organism evidence="1 2">
    <name type="scientific">Rhizopogon vinicolor AM-OR11-026</name>
    <dbReference type="NCBI Taxonomy" id="1314800"/>
    <lineage>
        <taxon>Eukaryota</taxon>
        <taxon>Fungi</taxon>
        <taxon>Dikarya</taxon>
        <taxon>Basidiomycota</taxon>
        <taxon>Agaricomycotina</taxon>
        <taxon>Agaricomycetes</taxon>
        <taxon>Agaricomycetidae</taxon>
        <taxon>Boletales</taxon>
        <taxon>Suillineae</taxon>
        <taxon>Rhizopogonaceae</taxon>
        <taxon>Rhizopogon</taxon>
    </lineage>
</organism>
<reference evidence="1 2" key="1">
    <citation type="submission" date="2016-06" db="EMBL/GenBank/DDBJ databases">
        <title>Comparative genomics of the ectomycorrhizal sister species Rhizopogon vinicolor and Rhizopogon vesiculosus (Basidiomycota: Boletales) reveals a divergence of the mating type B locus.</title>
        <authorList>
            <consortium name="DOE Joint Genome Institute"/>
            <person name="Mujic A.B."/>
            <person name="Kuo A."/>
            <person name="Tritt A."/>
            <person name="Lipzen A."/>
            <person name="Chen C."/>
            <person name="Johnson J."/>
            <person name="Sharma A."/>
            <person name="Barry K."/>
            <person name="Grigoriev I.V."/>
            <person name="Spatafora J.W."/>
        </authorList>
    </citation>
    <scope>NUCLEOTIDE SEQUENCE [LARGE SCALE GENOMIC DNA]</scope>
    <source>
        <strain evidence="1 2">AM-OR11-026</strain>
    </source>
</reference>
<dbReference type="EMBL" id="KV448151">
    <property type="protein sequence ID" value="OAX42694.1"/>
    <property type="molecule type" value="Genomic_DNA"/>
</dbReference>
<gene>
    <name evidence="1" type="ORF">K503DRAFT_307854</name>
</gene>
<evidence type="ECO:0000313" key="1">
    <source>
        <dbReference type="EMBL" id="OAX42694.1"/>
    </source>
</evidence>
<dbReference type="AlphaFoldDB" id="A0A1B7ND46"/>
<dbReference type="InParanoid" id="A0A1B7ND46"/>